<comment type="caution">
    <text evidence="1">The sequence shown here is derived from an EMBL/GenBank/DDBJ whole genome shotgun (WGS) entry which is preliminary data.</text>
</comment>
<organism evidence="1">
    <name type="scientific">marine sediment metagenome</name>
    <dbReference type="NCBI Taxonomy" id="412755"/>
    <lineage>
        <taxon>unclassified sequences</taxon>
        <taxon>metagenomes</taxon>
        <taxon>ecological metagenomes</taxon>
    </lineage>
</organism>
<protein>
    <submittedName>
        <fullName evidence="1">Uncharacterized protein</fullName>
    </submittedName>
</protein>
<accession>A0A0F9L728</accession>
<sequence length="128" mass="15496">MTREEELNRIIAIAHDELSTIDVKKKLKENTKLIGKCFKYRNSYSAPEEESDYWWLYYKVISVNRHGICMAMRFQTDKHGRIEIEKERYFVLSDRYIKITEEEFEDAWDNLLLTINFLKCFAINLKEE</sequence>
<dbReference type="AlphaFoldDB" id="A0A0F9L728"/>
<gene>
    <name evidence="1" type="ORF">LCGC14_1548290</name>
</gene>
<dbReference type="EMBL" id="LAZR01011799">
    <property type="protein sequence ID" value="KKM59287.1"/>
    <property type="molecule type" value="Genomic_DNA"/>
</dbReference>
<reference evidence="1" key="1">
    <citation type="journal article" date="2015" name="Nature">
        <title>Complex archaea that bridge the gap between prokaryotes and eukaryotes.</title>
        <authorList>
            <person name="Spang A."/>
            <person name="Saw J.H."/>
            <person name="Jorgensen S.L."/>
            <person name="Zaremba-Niedzwiedzka K."/>
            <person name="Martijn J."/>
            <person name="Lind A.E."/>
            <person name="van Eijk R."/>
            <person name="Schleper C."/>
            <person name="Guy L."/>
            <person name="Ettema T.J."/>
        </authorList>
    </citation>
    <scope>NUCLEOTIDE SEQUENCE</scope>
</reference>
<name>A0A0F9L728_9ZZZZ</name>
<evidence type="ECO:0000313" key="1">
    <source>
        <dbReference type="EMBL" id="KKM59287.1"/>
    </source>
</evidence>
<proteinExistence type="predicted"/>